<keyword evidence="3" id="KW-1185">Reference proteome</keyword>
<feature type="compositionally biased region" description="Basic and acidic residues" evidence="1">
    <location>
        <begin position="1"/>
        <end position="17"/>
    </location>
</feature>
<proteinExistence type="predicted"/>
<gene>
    <name evidence="2" type="ORF">V6N11_022667</name>
</gene>
<evidence type="ECO:0000256" key="1">
    <source>
        <dbReference type="SAM" id="MobiDB-lite"/>
    </source>
</evidence>
<feature type="region of interest" description="Disordered" evidence="1">
    <location>
        <begin position="1"/>
        <end position="28"/>
    </location>
</feature>
<organism evidence="2 3">
    <name type="scientific">Hibiscus sabdariffa</name>
    <name type="common">roselle</name>
    <dbReference type="NCBI Taxonomy" id="183260"/>
    <lineage>
        <taxon>Eukaryota</taxon>
        <taxon>Viridiplantae</taxon>
        <taxon>Streptophyta</taxon>
        <taxon>Embryophyta</taxon>
        <taxon>Tracheophyta</taxon>
        <taxon>Spermatophyta</taxon>
        <taxon>Magnoliopsida</taxon>
        <taxon>eudicotyledons</taxon>
        <taxon>Gunneridae</taxon>
        <taxon>Pentapetalae</taxon>
        <taxon>rosids</taxon>
        <taxon>malvids</taxon>
        <taxon>Malvales</taxon>
        <taxon>Malvaceae</taxon>
        <taxon>Malvoideae</taxon>
        <taxon>Hibiscus</taxon>
    </lineage>
</organism>
<evidence type="ECO:0000313" key="3">
    <source>
        <dbReference type="Proteomes" id="UP001396334"/>
    </source>
</evidence>
<name>A0ABR2TJX1_9ROSI</name>
<dbReference type="EMBL" id="JBBPBN010000005">
    <property type="protein sequence ID" value="KAK9037767.1"/>
    <property type="molecule type" value="Genomic_DNA"/>
</dbReference>
<comment type="caution">
    <text evidence="2">The sequence shown here is derived from an EMBL/GenBank/DDBJ whole genome shotgun (WGS) entry which is preliminary data.</text>
</comment>
<accession>A0ABR2TJX1</accession>
<evidence type="ECO:0000313" key="2">
    <source>
        <dbReference type="EMBL" id="KAK9037767.1"/>
    </source>
</evidence>
<dbReference type="Proteomes" id="UP001396334">
    <property type="component" value="Unassembled WGS sequence"/>
</dbReference>
<sequence>MEAKHRRLDDEPHDTGDPKSAVTESLHDKDIKVQSTRLLSYKDKLMENLRVPSEEEEFLDDDEIEILEKDVTRSVIDGSYPLTSQTWFNNS</sequence>
<reference evidence="2 3" key="1">
    <citation type="journal article" date="2024" name="G3 (Bethesda)">
        <title>Genome assembly of Hibiscus sabdariffa L. provides insights into metabolisms of medicinal natural products.</title>
        <authorList>
            <person name="Kim T."/>
        </authorList>
    </citation>
    <scope>NUCLEOTIDE SEQUENCE [LARGE SCALE GENOMIC DNA]</scope>
    <source>
        <strain evidence="2">TK-2024</strain>
        <tissue evidence="2">Old leaves</tissue>
    </source>
</reference>
<protein>
    <submittedName>
        <fullName evidence="2">Uncharacterized protein</fullName>
    </submittedName>
</protein>